<keyword evidence="5 6" id="KW-0408">Iron</keyword>
<comment type="function">
    <text evidence="6">Iron-storage protein, whose ferroxidase center binds Fe(2+), oxidizes it using dioxygen to Fe(3+), and participates in the subsequent Fe(3+) oxide mineral core formation within the central cavity of the BFR protein shell.</text>
</comment>
<feature type="binding site" description="axial binding residue" evidence="7">
    <location>
        <position position="62"/>
    </location>
    <ligand>
        <name>heme b</name>
        <dbReference type="ChEBI" id="CHEBI:60344"/>
        <note>ligand shared between dimeric partners</note>
    </ligand>
    <ligandPart>
        <name>Fe</name>
        <dbReference type="ChEBI" id="CHEBI:18248"/>
    </ligandPart>
</feature>
<dbReference type="SUPFAM" id="SSF47240">
    <property type="entry name" value="Ferritin-like"/>
    <property type="match status" value="1"/>
</dbReference>
<evidence type="ECO:0000256" key="5">
    <source>
        <dbReference type="ARBA" id="ARBA00023004"/>
    </source>
</evidence>
<dbReference type="RefSeq" id="WP_020886236.1">
    <property type="nucleotide sequence ID" value="NZ_ATHI01000005.1"/>
</dbReference>
<proteinExistence type="inferred from homology"/>
<gene>
    <name evidence="9" type="ORF">dsat_2350</name>
</gene>
<dbReference type="OrthoDB" id="9800505at2"/>
<feature type="binding site" evidence="7">
    <location>
        <position position="140"/>
    </location>
    <ligand>
        <name>Fe cation</name>
        <dbReference type="ChEBI" id="CHEBI:24875"/>
        <label>2</label>
    </ligand>
</feature>
<dbReference type="GO" id="GO:0004322">
    <property type="term" value="F:ferroxidase activity"/>
    <property type="evidence" value="ECO:0007669"/>
    <property type="project" value="UniProtKB-EC"/>
</dbReference>
<evidence type="ECO:0000256" key="7">
    <source>
        <dbReference type="PIRSR" id="PIRSR002560-1"/>
    </source>
</evidence>
<dbReference type="GO" id="GO:0006879">
    <property type="term" value="P:intracellular iron ion homeostasis"/>
    <property type="evidence" value="ECO:0007669"/>
    <property type="project" value="UniProtKB-KW"/>
</dbReference>
<evidence type="ECO:0000256" key="1">
    <source>
        <dbReference type="ARBA" id="ARBA00008093"/>
    </source>
</evidence>
<dbReference type="InterPro" id="IPR009078">
    <property type="entry name" value="Ferritin-like_SF"/>
</dbReference>
<dbReference type="PANTHER" id="PTHR30295:SF0">
    <property type="entry name" value="BACTERIOFERRITIN"/>
    <property type="match status" value="1"/>
</dbReference>
<feature type="binding site" evidence="7">
    <location>
        <position position="137"/>
    </location>
    <ligand>
        <name>Fe cation</name>
        <dbReference type="ChEBI" id="CHEBI:24875"/>
        <label>1</label>
    </ligand>
</feature>
<dbReference type="GO" id="GO:0008199">
    <property type="term" value="F:ferric iron binding"/>
    <property type="evidence" value="ECO:0007669"/>
    <property type="project" value="InterPro"/>
</dbReference>
<feature type="binding site" evidence="7">
    <location>
        <position position="61"/>
    </location>
    <ligand>
        <name>Fe cation</name>
        <dbReference type="ChEBI" id="CHEBI:24875"/>
        <label>2</label>
    </ligand>
</feature>
<dbReference type="Proteomes" id="UP000014975">
    <property type="component" value="Unassembled WGS sequence"/>
</dbReference>
<dbReference type="STRING" id="1121439.dsat_2350"/>
<dbReference type="Pfam" id="PF00210">
    <property type="entry name" value="Ferritin"/>
    <property type="match status" value="1"/>
</dbReference>
<dbReference type="Gene3D" id="1.20.1260.10">
    <property type="match status" value="1"/>
</dbReference>
<feature type="binding site" evidence="7">
    <location>
        <position position="104"/>
    </location>
    <ligand>
        <name>Fe cation</name>
        <dbReference type="ChEBI" id="CHEBI:24875"/>
        <label>2</label>
    </ligand>
</feature>
<feature type="binding site" evidence="7">
    <location>
        <position position="64"/>
    </location>
    <ligand>
        <name>Fe cation</name>
        <dbReference type="ChEBI" id="CHEBI:24875"/>
        <label>1</label>
    </ligand>
</feature>
<name>S7TCN3_9BACT</name>
<evidence type="ECO:0000313" key="10">
    <source>
        <dbReference type="Proteomes" id="UP000014975"/>
    </source>
</evidence>
<dbReference type="PANTHER" id="PTHR30295">
    <property type="entry name" value="BACTERIOFERRITIN"/>
    <property type="match status" value="1"/>
</dbReference>
<feature type="binding site" evidence="7">
    <location>
        <position position="61"/>
    </location>
    <ligand>
        <name>Fe cation</name>
        <dbReference type="ChEBI" id="CHEBI:24875"/>
        <label>1</label>
    </ligand>
</feature>
<dbReference type="PRINTS" id="PR00601">
    <property type="entry name" value="BACFERRITIN"/>
</dbReference>
<protein>
    <recommendedName>
        <fullName evidence="6">Bacterioferritin</fullName>
        <ecNumber evidence="6">1.16.3.1</ecNumber>
    </recommendedName>
</protein>
<organism evidence="9 10">
    <name type="scientific">Alkalidesulfovibrio alkalitolerans DSM 16529</name>
    <dbReference type="NCBI Taxonomy" id="1121439"/>
    <lineage>
        <taxon>Bacteria</taxon>
        <taxon>Pseudomonadati</taxon>
        <taxon>Thermodesulfobacteriota</taxon>
        <taxon>Desulfovibrionia</taxon>
        <taxon>Desulfovibrionales</taxon>
        <taxon>Desulfovibrionaceae</taxon>
        <taxon>Alkalidesulfovibrio</taxon>
    </lineage>
</organism>
<evidence type="ECO:0000256" key="6">
    <source>
        <dbReference type="PIRNR" id="PIRNR002560"/>
    </source>
</evidence>
<dbReference type="AlphaFoldDB" id="S7TCN3"/>
<feature type="binding site" evidence="7">
    <location>
        <position position="60"/>
    </location>
    <ligand>
        <name>Fe cation</name>
        <dbReference type="ChEBI" id="CHEBI:24875"/>
        <label>3</label>
    </ligand>
</feature>
<feature type="binding site" evidence="7">
    <location>
        <position position="137"/>
    </location>
    <ligand>
        <name>Fe cation</name>
        <dbReference type="ChEBI" id="CHEBI:24875"/>
        <label>2</label>
    </ligand>
</feature>
<comment type="caution">
    <text evidence="9">The sequence shown here is derived from an EMBL/GenBank/DDBJ whole genome shotgun (WGS) entry which is preliminary data.</text>
</comment>
<dbReference type="InterPro" id="IPR008331">
    <property type="entry name" value="Ferritin_DPS_dom"/>
</dbReference>
<dbReference type="GO" id="GO:0020037">
    <property type="term" value="F:heme binding"/>
    <property type="evidence" value="ECO:0007669"/>
    <property type="project" value="TreeGrafter"/>
</dbReference>
<dbReference type="GO" id="GO:0005829">
    <property type="term" value="C:cytosol"/>
    <property type="evidence" value="ECO:0007669"/>
    <property type="project" value="TreeGrafter"/>
</dbReference>
<keyword evidence="3" id="KW-0349">Heme</keyword>
<dbReference type="PATRIC" id="fig|1121439.3.peg.742"/>
<comment type="catalytic activity">
    <reaction evidence="6">
        <text>4 Fe(2+) + O2 + 4 H(+) = 4 Fe(3+) + 2 H2O</text>
        <dbReference type="Rhea" id="RHEA:11148"/>
        <dbReference type="ChEBI" id="CHEBI:15377"/>
        <dbReference type="ChEBI" id="CHEBI:15378"/>
        <dbReference type="ChEBI" id="CHEBI:15379"/>
        <dbReference type="ChEBI" id="CHEBI:29033"/>
        <dbReference type="ChEBI" id="CHEBI:29034"/>
        <dbReference type="EC" id="1.16.3.1"/>
    </reaction>
</comment>
<dbReference type="InterPro" id="IPR002024">
    <property type="entry name" value="Bacterioferritin"/>
</dbReference>
<comment type="similarity">
    <text evidence="1 6">Belongs to the bacterioferritin family.</text>
</comment>
<feature type="binding site" evidence="7">
    <location>
        <position position="28"/>
    </location>
    <ligand>
        <name>Fe cation</name>
        <dbReference type="ChEBI" id="CHEBI:24875"/>
        <label>1</label>
    </ligand>
</feature>
<dbReference type="eggNOG" id="COG2193">
    <property type="taxonomic scope" value="Bacteria"/>
</dbReference>
<accession>S7TCN3</accession>
<evidence type="ECO:0000256" key="4">
    <source>
        <dbReference type="ARBA" id="ARBA00022723"/>
    </source>
</evidence>
<keyword evidence="2 6" id="KW-0409">Iron storage</keyword>
<dbReference type="InterPro" id="IPR009040">
    <property type="entry name" value="Ferritin-like_diiron"/>
</dbReference>
<dbReference type="CDD" id="cd00907">
    <property type="entry name" value="Bacterioferritin"/>
    <property type="match status" value="1"/>
</dbReference>
<evidence type="ECO:0000256" key="3">
    <source>
        <dbReference type="ARBA" id="ARBA00022617"/>
    </source>
</evidence>
<keyword evidence="10" id="KW-1185">Reference proteome</keyword>
<dbReference type="PROSITE" id="PS50905">
    <property type="entry name" value="FERRITIN_LIKE"/>
    <property type="match status" value="1"/>
</dbReference>
<evidence type="ECO:0000256" key="2">
    <source>
        <dbReference type="ARBA" id="ARBA00022434"/>
    </source>
</evidence>
<dbReference type="EC" id="1.16.3.1" evidence="6"/>
<dbReference type="InterPro" id="IPR012347">
    <property type="entry name" value="Ferritin-like"/>
</dbReference>
<dbReference type="GO" id="GO:0006826">
    <property type="term" value="P:iron ion transport"/>
    <property type="evidence" value="ECO:0007669"/>
    <property type="project" value="InterPro"/>
</dbReference>
<dbReference type="EMBL" id="ATHI01000005">
    <property type="protein sequence ID" value="EPR34987.1"/>
    <property type="molecule type" value="Genomic_DNA"/>
</dbReference>
<evidence type="ECO:0000313" key="9">
    <source>
        <dbReference type="EMBL" id="EPR34987.1"/>
    </source>
</evidence>
<sequence>MKKAAGKSDKDARKAKVIEVLNKARAMELHAISQYMNQHYNLDDKDYGELAANMKLIAIDEMRHAEMFAERIKELGGEPTSDPGGKTVKGQDVREVFPFDANLEDNTIDVYNQFLLTCRENGDSISVKLFEQIIDEEQTHFSYFDNVGGHIDTLGDAYLSRIAGTSASTGGTTKGFAIKPGGA</sequence>
<reference evidence="9 10" key="1">
    <citation type="journal article" date="2013" name="Genome Announc.">
        <title>Draft genome sequences for three mercury-methylating, sulfate-reducing bacteria.</title>
        <authorList>
            <person name="Brown S.D."/>
            <person name="Hurt R.A.Jr."/>
            <person name="Gilmour C.C."/>
            <person name="Elias D.A."/>
        </authorList>
    </citation>
    <scope>NUCLEOTIDE SEQUENCE [LARGE SCALE GENOMIC DNA]</scope>
    <source>
        <strain evidence="9 10">DSM 16529</strain>
    </source>
</reference>
<keyword evidence="4 6" id="KW-0479">Metal-binding</keyword>
<dbReference type="PIRSF" id="PIRSF002560">
    <property type="entry name" value="Bacterioferritin"/>
    <property type="match status" value="1"/>
</dbReference>
<evidence type="ECO:0000259" key="8">
    <source>
        <dbReference type="PROSITE" id="PS50905"/>
    </source>
</evidence>
<feature type="domain" description="Ferritin-like diiron" evidence="8">
    <location>
        <begin position="11"/>
        <end position="155"/>
    </location>
</feature>